<keyword evidence="5 7" id="KW-0472">Membrane</keyword>
<keyword evidence="10" id="KW-1185">Reference proteome</keyword>
<organism evidence="9 10">
    <name type="scientific">Macrococcus lamae</name>
    <dbReference type="NCBI Taxonomy" id="198484"/>
    <lineage>
        <taxon>Bacteria</taxon>
        <taxon>Bacillati</taxon>
        <taxon>Bacillota</taxon>
        <taxon>Bacilli</taxon>
        <taxon>Bacillales</taxon>
        <taxon>Staphylococcaceae</taxon>
        <taxon>Macrococcus</taxon>
    </lineage>
</organism>
<dbReference type="GO" id="GO:0015744">
    <property type="term" value="P:succinate transport"/>
    <property type="evidence" value="ECO:0007669"/>
    <property type="project" value="TreeGrafter"/>
</dbReference>
<comment type="similarity">
    <text evidence="6">Belongs to the ThrE exporter (TC 2.A.79) family.</text>
</comment>
<feature type="transmembrane region" description="Helical" evidence="7">
    <location>
        <begin position="195"/>
        <end position="213"/>
    </location>
</feature>
<proteinExistence type="inferred from homology"/>
<name>A0A4R6BW36_9STAP</name>
<feature type="transmembrane region" description="Helical" evidence="7">
    <location>
        <begin position="140"/>
        <end position="158"/>
    </location>
</feature>
<comment type="caution">
    <text evidence="9">The sequence shown here is derived from an EMBL/GenBank/DDBJ whole genome shotgun (WGS) entry which is preliminary data.</text>
</comment>
<evidence type="ECO:0000259" key="8">
    <source>
        <dbReference type="Pfam" id="PF06738"/>
    </source>
</evidence>
<keyword evidence="2" id="KW-1003">Cell membrane</keyword>
<keyword evidence="3 7" id="KW-0812">Transmembrane</keyword>
<dbReference type="Proteomes" id="UP000294802">
    <property type="component" value="Unassembled WGS sequence"/>
</dbReference>
<feature type="domain" description="Threonine/serine exporter-like N-terminal" evidence="8">
    <location>
        <begin position="11"/>
        <end position="248"/>
    </location>
</feature>
<dbReference type="PANTHER" id="PTHR34390">
    <property type="entry name" value="UPF0442 PROTEIN YJJB-RELATED"/>
    <property type="match status" value="1"/>
</dbReference>
<evidence type="ECO:0000256" key="6">
    <source>
        <dbReference type="ARBA" id="ARBA00034125"/>
    </source>
</evidence>
<sequence length="249" mass="27107">MLDHHTNKIIDVIMLAGKILLENGAETYRVEDTMTRIATHYGLDNTHSFVVPTAIIFSFSEKSETRLMRIESRTTDLEKIAETNAISRAIASNSITLDDAKTMLQQLDQADLQFSLWLKALSAGLVSFFFLLMFDGTVIDLLPAFLAGSIGFLIGEYIQLHTRIKFFSEFAAAIVIASIAHLFVLQFAGDSINKIIIAGVMPLVPGVLITNAIRDLMASHLQAGIIKGVEAGLTAFAIGAGVALCLTIY</sequence>
<dbReference type="AlphaFoldDB" id="A0A4R6BW36"/>
<evidence type="ECO:0000256" key="7">
    <source>
        <dbReference type="SAM" id="Phobius"/>
    </source>
</evidence>
<accession>A0A4R6BW36</accession>
<evidence type="ECO:0000256" key="3">
    <source>
        <dbReference type="ARBA" id="ARBA00022692"/>
    </source>
</evidence>
<evidence type="ECO:0000313" key="10">
    <source>
        <dbReference type="Proteomes" id="UP000294802"/>
    </source>
</evidence>
<keyword evidence="4 7" id="KW-1133">Transmembrane helix</keyword>
<dbReference type="InterPro" id="IPR010619">
    <property type="entry name" value="ThrE-like_N"/>
</dbReference>
<feature type="transmembrane region" description="Helical" evidence="7">
    <location>
        <begin position="170"/>
        <end position="189"/>
    </location>
</feature>
<evidence type="ECO:0000256" key="5">
    <source>
        <dbReference type="ARBA" id="ARBA00023136"/>
    </source>
</evidence>
<gene>
    <name evidence="9" type="ORF">ERX29_03115</name>
</gene>
<dbReference type="EMBL" id="SCWB01000003">
    <property type="protein sequence ID" value="TDM12614.1"/>
    <property type="molecule type" value="Genomic_DNA"/>
</dbReference>
<feature type="transmembrane region" description="Helical" evidence="7">
    <location>
        <begin position="225"/>
        <end position="248"/>
    </location>
</feature>
<dbReference type="GO" id="GO:0005886">
    <property type="term" value="C:plasma membrane"/>
    <property type="evidence" value="ECO:0007669"/>
    <property type="project" value="UniProtKB-SubCell"/>
</dbReference>
<comment type="subcellular location">
    <subcellularLocation>
        <location evidence="1">Cell membrane</location>
        <topology evidence="1">Multi-pass membrane protein</topology>
    </subcellularLocation>
</comment>
<dbReference type="PANTHER" id="PTHR34390:SF2">
    <property type="entry name" value="SUCCINATE TRANSPORTER SUBUNIT YJJP-RELATED"/>
    <property type="match status" value="1"/>
</dbReference>
<evidence type="ECO:0000256" key="4">
    <source>
        <dbReference type="ARBA" id="ARBA00022989"/>
    </source>
</evidence>
<evidence type="ECO:0000256" key="1">
    <source>
        <dbReference type="ARBA" id="ARBA00004651"/>
    </source>
</evidence>
<feature type="transmembrane region" description="Helical" evidence="7">
    <location>
        <begin position="116"/>
        <end position="134"/>
    </location>
</feature>
<evidence type="ECO:0000313" key="9">
    <source>
        <dbReference type="EMBL" id="TDM12614.1"/>
    </source>
</evidence>
<reference evidence="9 10" key="1">
    <citation type="submission" date="2019-01" db="EMBL/GenBank/DDBJ databases">
        <title>Draft genome sequences of the type strains of six Macrococcus species.</title>
        <authorList>
            <person name="Mazhar S."/>
            <person name="Altermann E."/>
            <person name="Hill C."/>
            <person name="Mcauliffe O."/>
        </authorList>
    </citation>
    <scope>NUCLEOTIDE SEQUENCE [LARGE SCALE GENOMIC DNA]</scope>
    <source>
        <strain evidence="9 10">CCM4815</strain>
    </source>
</reference>
<dbReference type="GO" id="GO:0022857">
    <property type="term" value="F:transmembrane transporter activity"/>
    <property type="evidence" value="ECO:0007669"/>
    <property type="project" value="InterPro"/>
</dbReference>
<evidence type="ECO:0000256" key="2">
    <source>
        <dbReference type="ARBA" id="ARBA00022475"/>
    </source>
</evidence>
<protein>
    <submittedName>
        <fullName evidence="9">Threonine/serine exporter</fullName>
    </submittedName>
</protein>
<dbReference type="Pfam" id="PF06738">
    <property type="entry name" value="ThrE"/>
    <property type="match status" value="1"/>
</dbReference>
<dbReference type="InterPro" id="IPR050539">
    <property type="entry name" value="ThrE_Dicarb/AminoAcid_Exp"/>
</dbReference>
<dbReference type="OrthoDB" id="9813917at2"/>